<accession>A0A031JVT8</accession>
<dbReference type="EMBL" id="JFYZ01000014">
    <property type="protein sequence ID" value="EZP80903.1"/>
    <property type="molecule type" value="Genomic_DNA"/>
</dbReference>
<sequence length="435" mass="48031">MGTIMWLIDRHSSGLGGARIPLPPTLQSALIRWYVGEGSRQDEDAGITLVQQARIGGKWLACDCLGVDCTPPVLTPAFLSEAETYYLRRLTSAKRPEHVAICPFFRDQVTNRITQTRNPLTPADPPVGYFEVLRPAPEKLAQRPDNDASDDRTRNASIPRLARLLWRLMNNASLHLVAPYSEDTAERTIGEEFRALTRAAAKIEVAPGIELGRVLWTHGDALHSRRALAGIRELGRRWPRGHAPQGFLALFAKAFQGSTIFPAGSEPIDVANRVQSPSVRDNSIQGPYLVIVVIGQYPEAHGYAPLRAYAQPIYSGVRFIPVESNFERAVLQALLRSRRVLAREGVDLALEKPIFDRLTPLGACRPNFLVEARSQATGEIRQLVIQAMPLNTGIGSTPATQRALEQIAPALPITLRDVEDDQVARLIAEALHRLN</sequence>
<evidence type="ECO:0000313" key="1">
    <source>
        <dbReference type="EMBL" id="EZP80903.1"/>
    </source>
</evidence>
<dbReference type="eggNOG" id="ENOG5032Z1R">
    <property type="taxonomic scope" value="Bacteria"/>
</dbReference>
<dbReference type="PATRIC" id="fig|158500.4.peg.3030"/>
<name>A0A031JVT8_9SPHN</name>
<dbReference type="AlphaFoldDB" id="A0A031JVT8"/>
<proteinExistence type="predicted"/>
<reference evidence="1 2" key="1">
    <citation type="submission" date="2014-03" db="EMBL/GenBank/DDBJ databases">
        <title>Whole genome sequence of Novosphingobium resinovorum KF1.</title>
        <authorList>
            <person name="Gan H.M."/>
            <person name="Gan H.Y."/>
            <person name="Chew T.H."/>
            <person name="Savka M.A."/>
        </authorList>
    </citation>
    <scope>NUCLEOTIDE SEQUENCE [LARGE SCALE GENOMIC DNA]</scope>
    <source>
        <strain evidence="1 2">KF1</strain>
    </source>
</reference>
<comment type="caution">
    <text evidence="1">The sequence shown here is derived from an EMBL/GenBank/DDBJ whole genome shotgun (WGS) entry which is preliminary data.</text>
</comment>
<organism evidence="1 2">
    <name type="scientific">Novosphingobium resinovorum</name>
    <dbReference type="NCBI Taxonomy" id="158500"/>
    <lineage>
        <taxon>Bacteria</taxon>
        <taxon>Pseudomonadati</taxon>
        <taxon>Pseudomonadota</taxon>
        <taxon>Alphaproteobacteria</taxon>
        <taxon>Sphingomonadales</taxon>
        <taxon>Sphingomonadaceae</taxon>
        <taxon>Novosphingobium</taxon>
    </lineage>
</organism>
<evidence type="ECO:0000313" key="2">
    <source>
        <dbReference type="Proteomes" id="UP000024329"/>
    </source>
</evidence>
<gene>
    <name evidence="1" type="ORF">BV97_02957</name>
</gene>
<protein>
    <submittedName>
        <fullName evidence="1">Uncharacterized protein</fullName>
    </submittedName>
</protein>
<dbReference type="Proteomes" id="UP000024329">
    <property type="component" value="Unassembled WGS sequence"/>
</dbReference>